<dbReference type="EMBL" id="WJXA01000003">
    <property type="protein sequence ID" value="KAF7149250.1"/>
    <property type="molecule type" value="Genomic_DNA"/>
</dbReference>
<feature type="compositionally biased region" description="Basic and acidic residues" evidence="1">
    <location>
        <begin position="31"/>
        <end position="44"/>
    </location>
</feature>
<comment type="caution">
    <text evidence="2">The sequence shown here is derived from an EMBL/GenBank/DDBJ whole genome shotgun (WGS) entry which is preliminary data.</text>
</comment>
<dbReference type="OrthoDB" id="1790693at2759"/>
<dbReference type="AlphaFoldDB" id="A0A834LUQ1"/>
<reference evidence="2" key="1">
    <citation type="submission" date="2019-11" db="EMBL/GenBank/DDBJ databases">
        <authorList>
            <person name="Liu Y."/>
            <person name="Hou J."/>
            <person name="Li T.-Q."/>
            <person name="Guan C.-H."/>
            <person name="Wu X."/>
            <person name="Wu H.-Z."/>
            <person name="Ling F."/>
            <person name="Zhang R."/>
            <person name="Shi X.-G."/>
            <person name="Ren J.-P."/>
            <person name="Chen E.-F."/>
            <person name="Sun J.-M."/>
        </authorList>
    </citation>
    <scope>NUCLEOTIDE SEQUENCE</scope>
    <source>
        <strain evidence="2">Adult_tree_wgs_1</strain>
        <tissue evidence="2">Leaves</tissue>
    </source>
</reference>
<dbReference type="Proteomes" id="UP000626092">
    <property type="component" value="Unassembled WGS sequence"/>
</dbReference>
<evidence type="ECO:0000313" key="2">
    <source>
        <dbReference type="EMBL" id="KAF7149250.1"/>
    </source>
</evidence>
<organism evidence="2 3">
    <name type="scientific">Rhododendron simsii</name>
    <name type="common">Sims's rhododendron</name>
    <dbReference type="NCBI Taxonomy" id="118357"/>
    <lineage>
        <taxon>Eukaryota</taxon>
        <taxon>Viridiplantae</taxon>
        <taxon>Streptophyta</taxon>
        <taxon>Embryophyta</taxon>
        <taxon>Tracheophyta</taxon>
        <taxon>Spermatophyta</taxon>
        <taxon>Magnoliopsida</taxon>
        <taxon>eudicotyledons</taxon>
        <taxon>Gunneridae</taxon>
        <taxon>Pentapetalae</taxon>
        <taxon>asterids</taxon>
        <taxon>Ericales</taxon>
        <taxon>Ericaceae</taxon>
        <taxon>Ericoideae</taxon>
        <taxon>Rhodoreae</taxon>
        <taxon>Rhododendron</taxon>
    </lineage>
</organism>
<gene>
    <name evidence="2" type="ORF">RHSIM_Rhsim03G0128900</name>
</gene>
<sequence>MSDIMRSRDASGKRVDMGTRKRDSGPSQQQGEERKKKRREEGERKKHMAWVATLKGRKVTCDRQVCKHSLAANGYIGVIRNKEIETIVGGVEMIIDPDTIAQYLGYERPEAETITYPRPDEEDIGMNVVYAEVFEGGVVGEAGVDLKDEYRTMNKVLHYNLYPRGTEKTPGDLELELLYVFMNPDETMDYAK</sequence>
<evidence type="ECO:0000313" key="3">
    <source>
        <dbReference type="Proteomes" id="UP000626092"/>
    </source>
</evidence>
<name>A0A834LUQ1_RHOSS</name>
<accession>A0A834LUQ1</accession>
<feature type="region of interest" description="Disordered" evidence="1">
    <location>
        <begin position="1"/>
        <end position="47"/>
    </location>
</feature>
<protein>
    <submittedName>
        <fullName evidence="2">Uncharacterized protein</fullName>
    </submittedName>
</protein>
<proteinExistence type="predicted"/>
<feature type="compositionally biased region" description="Basic and acidic residues" evidence="1">
    <location>
        <begin position="1"/>
        <end position="24"/>
    </location>
</feature>
<evidence type="ECO:0000256" key="1">
    <source>
        <dbReference type="SAM" id="MobiDB-lite"/>
    </source>
</evidence>
<keyword evidence="3" id="KW-1185">Reference proteome</keyword>